<evidence type="ECO:0000313" key="3">
    <source>
        <dbReference type="Proteomes" id="UP001295444"/>
    </source>
</evidence>
<feature type="compositionally biased region" description="Basic and acidic residues" evidence="1">
    <location>
        <begin position="238"/>
        <end position="248"/>
    </location>
</feature>
<gene>
    <name evidence="2" type="ORF">PECUL_23A009222</name>
</gene>
<reference evidence="2" key="1">
    <citation type="submission" date="2022-03" db="EMBL/GenBank/DDBJ databases">
        <authorList>
            <person name="Alioto T."/>
            <person name="Alioto T."/>
            <person name="Gomez Garrido J."/>
        </authorList>
    </citation>
    <scope>NUCLEOTIDE SEQUENCE</scope>
</reference>
<evidence type="ECO:0000256" key="1">
    <source>
        <dbReference type="SAM" id="MobiDB-lite"/>
    </source>
</evidence>
<sequence length="271" mass="30666">METLAMEKLKDLNENQDAGNPSDPIVSESVTSEVVTETDMGIKEIPKKKGKKRKYVETFPEEMASEGHTVSDVTSTLDNSLMETTKKKRKKKNHQDTSILANVVENDSMTLLTDVSCFEHESEISNPLLLAKQAKKTKKKRHRDNSQADVEYGVQNGLTEDSVVTECNAFEDLTSVTEPLHENIEKKHKKNHKTKDLDKEFSNGAGSATNIHEPVDQSLEFSQEIPKKIKHKKKHKEHLLQKDVMNREAESTFLDVSLSESEPKPKKKRKA</sequence>
<name>A0AAD1RY88_PELCU</name>
<dbReference type="EMBL" id="OW240915">
    <property type="protein sequence ID" value="CAH2282556.1"/>
    <property type="molecule type" value="Genomic_DNA"/>
</dbReference>
<proteinExistence type="predicted"/>
<feature type="compositionally biased region" description="Basic and acidic residues" evidence="1">
    <location>
        <begin position="1"/>
        <end position="13"/>
    </location>
</feature>
<keyword evidence="3" id="KW-1185">Reference proteome</keyword>
<evidence type="ECO:0000313" key="2">
    <source>
        <dbReference type="EMBL" id="CAH2282556.1"/>
    </source>
</evidence>
<feature type="region of interest" description="Disordered" evidence="1">
    <location>
        <begin position="185"/>
        <end position="248"/>
    </location>
</feature>
<protein>
    <submittedName>
        <fullName evidence="2">Uncharacterized protein</fullName>
    </submittedName>
</protein>
<organism evidence="2 3">
    <name type="scientific">Pelobates cultripes</name>
    <name type="common">Western spadefoot toad</name>
    <dbReference type="NCBI Taxonomy" id="61616"/>
    <lineage>
        <taxon>Eukaryota</taxon>
        <taxon>Metazoa</taxon>
        <taxon>Chordata</taxon>
        <taxon>Craniata</taxon>
        <taxon>Vertebrata</taxon>
        <taxon>Euteleostomi</taxon>
        <taxon>Amphibia</taxon>
        <taxon>Batrachia</taxon>
        <taxon>Anura</taxon>
        <taxon>Pelobatoidea</taxon>
        <taxon>Pelobatidae</taxon>
        <taxon>Pelobates</taxon>
    </lineage>
</organism>
<feature type="compositionally biased region" description="Basic residues" evidence="1">
    <location>
        <begin position="228"/>
        <end position="237"/>
    </location>
</feature>
<dbReference type="Proteomes" id="UP001295444">
    <property type="component" value="Chromosome 04"/>
</dbReference>
<accession>A0AAD1RY88</accession>
<dbReference type="AlphaFoldDB" id="A0AAD1RY88"/>
<feature type="region of interest" description="Disordered" evidence="1">
    <location>
        <begin position="1"/>
        <end position="33"/>
    </location>
</feature>